<evidence type="ECO:0000313" key="4">
    <source>
        <dbReference type="Proteomes" id="UP000199693"/>
    </source>
</evidence>
<dbReference type="RefSeq" id="WP_089392115.1">
    <property type="nucleotide sequence ID" value="NZ_FNEC01000011.1"/>
</dbReference>
<evidence type="ECO:0000313" key="3">
    <source>
        <dbReference type="Proteomes" id="UP000198309"/>
    </source>
</evidence>
<evidence type="ECO:0000313" key="1">
    <source>
        <dbReference type="EMBL" id="SDI99248.1"/>
    </source>
</evidence>
<protein>
    <submittedName>
        <fullName evidence="1">Thermostable hemolysin</fullName>
    </submittedName>
</protein>
<keyword evidence="3" id="KW-1185">Reference proteome</keyword>
<proteinExistence type="predicted"/>
<dbReference type="Pfam" id="PF12261">
    <property type="entry name" value="T_hemolysin"/>
    <property type="match status" value="1"/>
</dbReference>
<sequence>MTQAEWSALFPFQFGTHPERRASLVLRREGEPGREALEAFVHERFARMHHADVQHFLPDLLGLYDGQGRLSAAVGIRLAAGGPLFLERYLDEPLEVPVSRLAGRIVGREELVEVGNLSALSAGSARLIVVAMTWLLAARDLDWVAFTGAASLVNSFHRLGLEPSVLGRADPARLGGEGASWGSYYDQHPQVFAGDIRYGHAQLERNQVLDRLGFPLLLTEAGHAA</sequence>
<dbReference type="InterPro" id="IPR022050">
    <property type="entry name" value="T_hemolysin"/>
</dbReference>
<reference evidence="2 3" key="2">
    <citation type="submission" date="2017-06" db="EMBL/GenBank/DDBJ databases">
        <authorList>
            <person name="Varghese N."/>
            <person name="Submissions S."/>
        </authorList>
    </citation>
    <scope>NUCLEOTIDE SEQUENCE [LARGE SCALE GENOMIC DNA]</scope>
    <source>
        <strain evidence="2 3">RLD-1</strain>
    </source>
</reference>
<gene>
    <name evidence="1" type="ORF">SAMN05216189_101154</name>
    <name evidence="2" type="ORF">SAMN06295949_11454</name>
</gene>
<dbReference type="EMBL" id="FZPC01000014">
    <property type="protein sequence ID" value="SNT11758.1"/>
    <property type="molecule type" value="Genomic_DNA"/>
</dbReference>
<organism evidence="1 4">
    <name type="scientific">Pseudomonas delhiensis</name>
    <dbReference type="NCBI Taxonomy" id="366289"/>
    <lineage>
        <taxon>Bacteria</taxon>
        <taxon>Pseudomonadati</taxon>
        <taxon>Pseudomonadota</taxon>
        <taxon>Gammaproteobacteria</taxon>
        <taxon>Pseudomonadales</taxon>
        <taxon>Pseudomonadaceae</taxon>
        <taxon>Pseudomonas</taxon>
    </lineage>
</organism>
<dbReference type="AlphaFoldDB" id="A0A239K1V5"/>
<evidence type="ECO:0000313" key="2">
    <source>
        <dbReference type="EMBL" id="SNT11758.1"/>
    </source>
</evidence>
<name>A0A239K1V5_9PSED</name>
<reference evidence="1 4" key="1">
    <citation type="submission" date="2016-10" db="EMBL/GenBank/DDBJ databases">
        <authorList>
            <person name="de Groot N.N."/>
        </authorList>
    </citation>
    <scope>NUCLEOTIDE SEQUENCE [LARGE SCALE GENOMIC DNA]</scope>
    <source>
        <strain evidence="1 4">CCM 7361</strain>
    </source>
</reference>
<dbReference type="Proteomes" id="UP000199693">
    <property type="component" value="Unassembled WGS sequence"/>
</dbReference>
<dbReference type="Proteomes" id="UP000198309">
    <property type="component" value="Unassembled WGS sequence"/>
</dbReference>
<dbReference type="EMBL" id="FNEC01000011">
    <property type="protein sequence ID" value="SDI99248.1"/>
    <property type="molecule type" value="Genomic_DNA"/>
</dbReference>
<accession>A0A239K1V5</accession>